<reference evidence="3" key="1">
    <citation type="journal article" date="2021" name="Genome Biol. Evol.">
        <title>The assembled and annotated genome of the fairy-ring fungus Marasmius oreades.</title>
        <authorList>
            <person name="Hiltunen M."/>
            <person name="Ament-Velasquez S.L."/>
            <person name="Johannesson H."/>
        </authorList>
    </citation>
    <scope>NUCLEOTIDE SEQUENCE</scope>
    <source>
        <strain evidence="3">03SP1</strain>
    </source>
</reference>
<keyword evidence="4" id="KW-1185">Reference proteome</keyword>
<feature type="compositionally biased region" description="Polar residues" evidence="2">
    <location>
        <begin position="1"/>
        <end position="14"/>
    </location>
</feature>
<feature type="compositionally biased region" description="Acidic residues" evidence="2">
    <location>
        <begin position="16"/>
        <end position="27"/>
    </location>
</feature>
<dbReference type="Proteomes" id="UP001049176">
    <property type="component" value="Chromosome 3"/>
</dbReference>
<name>A0A9P7S386_9AGAR</name>
<accession>A0A9P7S386</accession>
<protein>
    <recommendedName>
        <fullName evidence="5">Gag-like protein</fullName>
    </recommendedName>
</protein>
<feature type="compositionally biased region" description="Polar residues" evidence="2">
    <location>
        <begin position="525"/>
        <end position="540"/>
    </location>
</feature>
<comment type="caution">
    <text evidence="3">The sequence shown here is derived from an EMBL/GenBank/DDBJ whole genome shotgun (WGS) entry which is preliminary data.</text>
</comment>
<evidence type="ECO:0000256" key="2">
    <source>
        <dbReference type="SAM" id="MobiDB-lite"/>
    </source>
</evidence>
<evidence type="ECO:0008006" key="5">
    <source>
        <dbReference type="Google" id="ProtNLM"/>
    </source>
</evidence>
<dbReference type="AlphaFoldDB" id="A0A9P7S386"/>
<gene>
    <name evidence="3" type="ORF">E1B28_005482</name>
</gene>
<dbReference type="EMBL" id="CM032183">
    <property type="protein sequence ID" value="KAG7094659.1"/>
    <property type="molecule type" value="Genomic_DNA"/>
</dbReference>
<dbReference type="GeneID" id="66074558"/>
<feature type="compositionally biased region" description="Low complexity" evidence="2">
    <location>
        <begin position="167"/>
        <end position="176"/>
    </location>
</feature>
<organism evidence="3 4">
    <name type="scientific">Marasmius oreades</name>
    <name type="common">fairy-ring Marasmius</name>
    <dbReference type="NCBI Taxonomy" id="181124"/>
    <lineage>
        <taxon>Eukaryota</taxon>
        <taxon>Fungi</taxon>
        <taxon>Dikarya</taxon>
        <taxon>Basidiomycota</taxon>
        <taxon>Agaricomycotina</taxon>
        <taxon>Agaricomycetes</taxon>
        <taxon>Agaricomycetidae</taxon>
        <taxon>Agaricales</taxon>
        <taxon>Marasmiineae</taxon>
        <taxon>Marasmiaceae</taxon>
        <taxon>Marasmius</taxon>
    </lineage>
</organism>
<dbReference type="OrthoDB" id="2855870at2759"/>
<keyword evidence="1" id="KW-0175">Coiled coil</keyword>
<sequence>MDSPTPASTNNNGQLSEEDSMLEDDEGSLLNTEQEEARRLLFDTTPTPHQHFDHLENIILSTASDVQGDIGTILTWVQDTAASVNEVNENIKTLVTINIKLQEEVTVLKGQNGEIRATLKKVLEEVNELRSNNSEVTRLLTQNLAPSQGARERQSNHMATATTHKTTTTLGPTFRPTLPPKAPTAKPAARPTDAHHPSRLVVRFVRTGVKEDDKEDPRALAERLNLSISSAALIRGLEIPPMVVAVNYNRTNSSLIVYVREDQAAADLLPFEEEIRRCILQDNPQGYELKIYVDKKWFKIQVDNVPTKDRYGYIFTSATLMEELTRNNATVSKLYQEERITMEPRWTRTMEDLMAQGTRRSSFIFGTDSEESANKIIKSKSLAVFGTYCDIRPYQDRPPVCQCNNCWNMGHQRKTCKTGETCRLCASKEHNEKAHTEACTKCLAIRESEGDMETELLVCDHNLRCTNCLDAGKEDTNHAANSRRCPIRLDAFGTARTNEKAAIRKGTPYQVVGPKKSRKKKTNKDSTMPPTTTTASGNTSNCFAALDDIDMDLNNSSTQRTAGPSQ</sequence>
<evidence type="ECO:0000313" key="3">
    <source>
        <dbReference type="EMBL" id="KAG7094659.1"/>
    </source>
</evidence>
<feature type="region of interest" description="Disordered" evidence="2">
    <location>
        <begin position="512"/>
        <end position="540"/>
    </location>
</feature>
<feature type="region of interest" description="Disordered" evidence="2">
    <location>
        <begin position="167"/>
        <end position="195"/>
    </location>
</feature>
<feature type="coiled-coil region" evidence="1">
    <location>
        <begin position="112"/>
        <end position="139"/>
    </location>
</feature>
<feature type="region of interest" description="Disordered" evidence="2">
    <location>
        <begin position="1"/>
        <end position="29"/>
    </location>
</feature>
<evidence type="ECO:0000256" key="1">
    <source>
        <dbReference type="SAM" id="Coils"/>
    </source>
</evidence>
<dbReference type="RefSeq" id="XP_043011129.1">
    <property type="nucleotide sequence ID" value="XM_043150045.1"/>
</dbReference>
<evidence type="ECO:0000313" key="4">
    <source>
        <dbReference type="Proteomes" id="UP001049176"/>
    </source>
</evidence>
<dbReference type="KEGG" id="more:E1B28_005482"/>
<proteinExistence type="predicted"/>